<keyword evidence="4 5" id="KW-0472">Membrane</keyword>
<name>A0A0D2C3Y9_9EURO</name>
<dbReference type="InterPro" id="IPR036259">
    <property type="entry name" value="MFS_trans_sf"/>
</dbReference>
<organism evidence="6 7">
    <name type="scientific">Cladophialophora immunda</name>
    <dbReference type="NCBI Taxonomy" id="569365"/>
    <lineage>
        <taxon>Eukaryota</taxon>
        <taxon>Fungi</taxon>
        <taxon>Dikarya</taxon>
        <taxon>Ascomycota</taxon>
        <taxon>Pezizomycotina</taxon>
        <taxon>Eurotiomycetes</taxon>
        <taxon>Chaetothyriomycetidae</taxon>
        <taxon>Chaetothyriales</taxon>
        <taxon>Herpotrichiellaceae</taxon>
        <taxon>Cladophialophora</taxon>
    </lineage>
</organism>
<dbReference type="RefSeq" id="XP_016245436.1">
    <property type="nucleotide sequence ID" value="XM_016395580.1"/>
</dbReference>
<dbReference type="GO" id="GO:0016020">
    <property type="term" value="C:membrane"/>
    <property type="evidence" value="ECO:0007669"/>
    <property type="project" value="UniProtKB-SubCell"/>
</dbReference>
<dbReference type="HOGENOM" id="CLU_628506_0_0_1"/>
<dbReference type="GO" id="GO:0005351">
    <property type="term" value="F:carbohydrate:proton symporter activity"/>
    <property type="evidence" value="ECO:0007669"/>
    <property type="project" value="TreeGrafter"/>
</dbReference>
<dbReference type="EMBL" id="KN847044">
    <property type="protein sequence ID" value="KIW25220.1"/>
    <property type="molecule type" value="Genomic_DNA"/>
</dbReference>
<evidence type="ECO:0000313" key="7">
    <source>
        <dbReference type="Proteomes" id="UP000054466"/>
    </source>
</evidence>
<evidence type="ECO:0000313" key="6">
    <source>
        <dbReference type="EMBL" id="KIW25220.1"/>
    </source>
</evidence>
<dbReference type="PANTHER" id="PTHR48022:SF49">
    <property type="entry name" value="SUGAR TRANSPORTER, PUTATIVE (AFU_ORTHOLOGUE AFUA_8G01340)-RELATED"/>
    <property type="match status" value="1"/>
</dbReference>
<keyword evidence="3 5" id="KW-1133">Transmembrane helix</keyword>
<gene>
    <name evidence="6" type="ORF">PV07_08417</name>
</gene>
<evidence type="ECO:0000256" key="1">
    <source>
        <dbReference type="ARBA" id="ARBA00004141"/>
    </source>
</evidence>
<keyword evidence="2 5" id="KW-0812">Transmembrane</keyword>
<feature type="transmembrane region" description="Helical" evidence="5">
    <location>
        <begin position="298"/>
        <end position="319"/>
    </location>
</feature>
<dbReference type="PANTHER" id="PTHR48022">
    <property type="entry name" value="PLASTIDIC GLUCOSE TRANSPORTER 4"/>
    <property type="match status" value="1"/>
</dbReference>
<dbReference type="SUPFAM" id="SSF103473">
    <property type="entry name" value="MFS general substrate transporter"/>
    <property type="match status" value="2"/>
</dbReference>
<sequence length="436" mass="48717">MTFSTGCRLYPKAIARSFLLSCTIIMEGYDTTLINGFYAFRAFRAAYGSAVHGPDSATTVTYQINPRWQAALTNSGEIVGLFLNGLWTDRFGHRWTMIGTLILMLLFVFPAFFAVNIEMILLLGVAVMRGLVNNASQWSYRIPFGLQWLFAAVILSGVIFAPESPWWLVRHGKLRQAKRSLLRLVTMRLNGFTVDGILAMMKQTNDIGKLSPRRDRLHPGLFQGDQPPPNGDLLHGLLRTGDERFNTNWEELSWFLLPRIGRRRLYLTGSVVSFCILVSAGIVGTLRPSTSTSWATASLLILLTFVYDMTLGPVCYVLVAEVPSTCLRVKSVVLARAAYNAISIAMNNGTSHMLNPAALNSRGKTCFFYAVTTALSFAWCYIRLPEPKGPTYLELDILCEKKARATRFKEFQAVLESSGYFSLARGGSFENSWRGY</sequence>
<dbReference type="OrthoDB" id="6612291at2759"/>
<evidence type="ECO:0008006" key="8">
    <source>
        <dbReference type="Google" id="ProtNLM"/>
    </source>
</evidence>
<reference evidence="6 7" key="1">
    <citation type="submission" date="2015-01" db="EMBL/GenBank/DDBJ databases">
        <title>The Genome Sequence of Cladophialophora immunda CBS83496.</title>
        <authorList>
            <consortium name="The Broad Institute Genomics Platform"/>
            <person name="Cuomo C."/>
            <person name="de Hoog S."/>
            <person name="Gorbushina A."/>
            <person name="Stielow B."/>
            <person name="Teixiera M."/>
            <person name="Abouelleil A."/>
            <person name="Chapman S.B."/>
            <person name="Priest M."/>
            <person name="Young S.K."/>
            <person name="Wortman J."/>
            <person name="Nusbaum C."/>
            <person name="Birren B."/>
        </authorList>
    </citation>
    <scope>NUCLEOTIDE SEQUENCE [LARGE SCALE GENOMIC DNA]</scope>
    <source>
        <strain evidence="6 7">CBS 83496</strain>
    </source>
</reference>
<dbReference type="InterPro" id="IPR005828">
    <property type="entry name" value="MFS_sugar_transport-like"/>
</dbReference>
<dbReference type="InterPro" id="IPR050360">
    <property type="entry name" value="MFS_Sugar_Transporters"/>
</dbReference>
<evidence type="ECO:0000256" key="2">
    <source>
        <dbReference type="ARBA" id="ARBA00022692"/>
    </source>
</evidence>
<comment type="subcellular location">
    <subcellularLocation>
        <location evidence="1">Membrane</location>
        <topology evidence="1">Multi-pass membrane protein</topology>
    </subcellularLocation>
</comment>
<feature type="transmembrane region" description="Helical" evidence="5">
    <location>
        <begin position="148"/>
        <end position="169"/>
    </location>
</feature>
<evidence type="ECO:0000256" key="3">
    <source>
        <dbReference type="ARBA" id="ARBA00022989"/>
    </source>
</evidence>
<evidence type="ECO:0000256" key="4">
    <source>
        <dbReference type="ARBA" id="ARBA00023136"/>
    </source>
</evidence>
<dbReference type="Proteomes" id="UP000054466">
    <property type="component" value="Unassembled WGS sequence"/>
</dbReference>
<dbReference type="VEuPathDB" id="FungiDB:PV07_08417"/>
<dbReference type="GeneID" id="27347611"/>
<evidence type="ECO:0000256" key="5">
    <source>
        <dbReference type="SAM" id="Phobius"/>
    </source>
</evidence>
<proteinExistence type="predicted"/>
<feature type="transmembrane region" description="Helical" evidence="5">
    <location>
        <begin position="265"/>
        <end position="286"/>
    </location>
</feature>
<protein>
    <recommendedName>
        <fullName evidence="8">Major facilitator superfamily (MFS) profile domain-containing protein</fullName>
    </recommendedName>
</protein>
<accession>A0A0D2C3Y9</accession>
<dbReference type="Gene3D" id="1.20.1250.20">
    <property type="entry name" value="MFS general substrate transporter like domains"/>
    <property type="match status" value="3"/>
</dbReference>
<keyword evidence="7" id="KW-1185">Reference proteome</keyword>
<feature type="transmembrane region" description="Helical" evidence="5">
    <location>
        <begin position="100"/>
        <end position="128"/>
    </location>
</feature>
<dbReference type="Pfam" id="PF00083">
    <property type="entry name" value="Sugar_tr"/>
    <property type="match status" value="2"/>
</dbReference>
<dbReference type="AlphaFoldDB" id="A0A0D2C3Y9"/>